<dbReference type="UniPathway" id="UPA00053">
    <property type="reaction ID" value="UER00086"/>
</dbReference>
<dbReference type="PROSITE" id="PS01028">
    <property type="entry name" value="DEHYDROQUINASE_I"/>
    <property type="match status" value="1"/>
</dbReference>
<evidence type="ECO:0000313" key="6">
    <source>
        <dbReference type="Proteomes" id="UP000228886"/>
    </source>
</evidence>
<dbReference type="GO" id="GO:0003855">
    <property type="term" value="F:3-dehydroquinate dehydratase activity"/>
    <property type="evidence" value="ECO:0007669"/>
    <property type="project" value="UniProtKB-UniRule"/>
</dbReference>
<comment type="function">
    <text evidence="4">Involved in the third step of the chorismate pathway, which leads to the biosynthesis of aromatic amino acids. Catalyzes the cis-dehydration of 3-dehydroquinate (DHQ) and introduces the first double bond of the aromatic ring to yield 3-dehydroshikimate.</text>
</comment>
<dbReference type="InterPro" id="IPR018508">
    <property type="entry name" value="3-dehydroquinate_DH_AS"/>
</dbReference>
<dbReference type="InterPro" id="IPR001381">
    <property type="entry name" value="DHquinase_I"/>
</dbReference>
<dbReference type="GO" id="GO:0008652">
    <property type="term" value="P:amino acid biosynthetic process"/>
    <property type="evidence" value="ECO:0007669"/>
    <property type="project" value="UniProtKB-KW"/>
</dbReference>
<dbReference type="Pfam" id="PF01487">
    <property type="entry name" value="DHquinase_I"/>
    <property type="match status" value="1"/>
</dbReference>
<dbReference type="FunFam" id="3.20.20.70:FF:000047">
    <property type="entry name" value="3-dehydroquinate dehydratase"/>
    <property type="match status" value="1"/>
</dbReference>
<keyword evidence="4" id="KW-0028">Amino-acid biosynthesis</keyword>
<dbReference type="SUPFAM" id="SSF51569">
    <property type="entry name" value="Aldolase"/>
    <property type="match status" value="1"/>
</dbReference>
<name>A0A2M7E8V4_9BACT</name>
<dbReference type="NCBIfam" id="TIGR01093">
    <property type="entry name" value="aroD"/>
    <property type="match status" value="1"/>
</dbReference>
<dbReference type="AlphaFoldDB" id="A0A2M7E8V4"/>
<feature type="binding site" evidence="4">
    <location>
        <position position="219"/>
    </location>
    <ligand>
        <name>3-dehydroquinate</name>
        <dbReference type="ChEBI" id="CHEBI:32364"/>
    </ligand>
</feature>
<dbReference type="GO" id="GO:0009423">
    <property type="term" value="P:chorismate biosynthetic process"/>
    <property type="evidence" value="ECO:0007669"/>
    <property type="project" value="UniProtKB-UniRule"/>
</dbReference>
<feature type="binding site" evidence="4">
    <location>
        <begin position="40"/>
        <end position="42"/>
    </location>
    <ligand>
        <name>3-dehydroquinate</name>
        <dbReference type="ChEBI" id="CHEBI:32364"/>
    </ligand>
</feature>
<dbReference type="GO" id="GO:0046279">
    <property type="term" value="P:3,4-dihydroxybenzoate biosynthetic process"/>
    <property type="evidence" value="ECO:0007669"/>
    <property type="project" value="TreeGrafter"/>
</dbReference>
<evidence type="ECO:0000256" key="2">
    <source>
        <dbReference type="ARBA" id="ARBA00023239"/>
    </source>
</evidence>
<dbReference type="Proteomes" id="UP000228886">
    <property type="component" value="Unassembled WGS sequence"/>
</dbReference>
<comment type="pathway">
    <text evidence="4">Metabolic intermediate biosynthesis; chorismate biosynthesis; chorismate from D-erythrose 4-phosphate and phosphoenolpyruvate: step 3/7.</text>
</comment>
<proteinExistence type="inferred from homology"/>
<feature type="active site" description="Schiff-base intermediate with substrate" evidence="4">
    <location>
        <position position="157"/>
    </location>
</feature>
<dbReference type="Gene3D" id="3.20.20.70">
    <property type="entry name" value="Aldolase class I"/>
    <property type="match status" value="1"/>
</dbReference>
<dbReference type="InterPro" id="IPR050146">
    <property type="entry name" value="Type-I_3-dehydroquinase"/>
</dbReference>
<dbReference type="HAMAP" id="MF_00214">
    <property type="entry name" value="AroD"/>
    <property type="match status" value="1"/>
</dbReference>
<gene>
    <name evidence="4 5" type="primary">aroD</name>
    <name evidence="5" type="ORF">COS11_03670</name>
</gene>
<comment type="catalytic activity">
    <reaction evidence="1 4">
        <text>3-dehydroquinate = 3-dehydroshikimate + H2O</text>
        <dbReference type="Rhea" id="RHEA:21096"/>
        <dbReference type="ChEBI" id="CHEBI:15377"/>
        <dbReference type="ChEBI" id="CHEBI:16630"/>
        <dbReference type="ChEBI" id="CHEBI:32364"/>
        <dbReference type="EC" id="4.2.1.10"/>
    </reaction>
</comment>
<evidence type="ECO:0000256" key="3">
    <source>
        <dbReference type="ARBA" id="ARBA00023270"/>
    </source>
</evidence>
<keyword evidence="2 4" id="KW-0456">Lyase</keyword>
<keyword evidence="3 4" id="KW-0704">Schiff base</keyword>
<protein>
    <recommendedName>
        <fullName evidence="4">3-dehydroquinate dehydratase</fullName>
        <shortName evidence="4">3-dehydroquinase</shortName>
        <ecNumber evidence="4">4.2.1.10</ecNumber>
    </recommendedName>
    <alternativeName>
        <fullName evidence="4">Type I DHQase</fullName>
    </alternativeName>
    <alternativeName>
        <fullName evidence="4">Type I dehydroquinase</fullName>
        <shortName evidence="4">DHQ1</shortName>
    </alternativeName>
</protein>
<comment type="caution">
    <text evidence="4">Lacks conserved residue(s) required for the propagation of feature annotation.</text>
</comment>
<dbReference type="CDD" id="cd00502">
    <property type="entry name" value="DHQase_I"/>
    <property type="match status" value="1"/>
</dbReference>
<dbReference type="EC" id="4.2.1.10" evidence="4"/>
<dbReference type="PANTHER" id="PTHR43699:SF1">
    <property type="entry name" value="3-DEHYDROQUINATE DEHYDRATASE"/>
    <property type="match status" value="1"/>
</dbReference>
<dbReference type="EMBL" id="PETL01000178">
    <property type="protein sequence ID" value="PIV64149.1"/>
    <property type="molecule type" value="Genomic_DNA"/>
</dbReference>
<dbReference type="GO" id="GO:0009073">
    <property type="term" value="P:aromatic amino acid family biosynthetic process"/>
    <property type="evidence" value="ECO:0007669"/>
    <property type="project" value="UniProtKB-KW"/>
</dbReference>
<feature type="binding site" evidence="4">
    <location>
        <position position="215"/>
    </location>
    <ligand>
        <name>3-dehydroquinate</name>
        <dbReference type="ChEBI" id="CHEBI:32364"/>
    </ligand>
</feature>
<evidence type="ECO:0000313" key="5">
    <source>
        <dbReference type="EMBL" id="PIV64149.1"/>
    </source>
</evidence>
<evidence type="ECO:0000256" key="4">
    <source>
        <dbReference type="HAMAP-Rule" id="MF_00214"/>
    </source>
</evidence>
<comment type="subunit">
    <text evidence="4">Homodimer.</text>
</comment>
<sequence length="235" mass="26585">MIKIGKVKLGKTPKICLTLCNIKDRNSIKKAKFQGADLLELRIDQFQNLDEKDIIKFIRGIRKGCLPLIATVRSKREGGRCLSDTKRLRLFKAVIPLVDAVDVELSSRKILNEVVKKAHHHQKIVILSYHNFKKTPVNEVLEKIIKKIKSQGGDIVKVSTFAKKKEDVIRLLEITLKYKDKNIIAIAMGKIGAVSRVFFPFIGSLLTYGYVDTPSAPGQFSLNVLREEIKRFDSA</sequence>
<reference evidence="6" key="1">
    <citation type="submission" date="2017-09" db="EMBL/GenBank/DDBJ databases">
        <title>Depth-based differentiation of microbial function through sediment-hosted aquifers and enrichment of novel symbionts in the deep terrestrial subsurface.</title>
        <authorList>
            <person name="Probst A.J."/>
            <person name="Ladd B."/>
            <person name="Jarett J.K."/>
            <person name="Geller-Mcgrath D.E."/>
            <person name="Sieber C.M.K."/>
            <person name="Emerson J.B."/>
            <person name="Anantharaman K."/>
            <person name="Thomas B.C."/>
            <person name="Malmstrom R."/>
            <person name="Stieglmeier M."/>
            <person name="Klingl A."/>
            <person name="Woyke T."/>
            <person name="Ryan C.M."/>
            <person name="Banfield J.F."/>
        </authorList>
    </citation>
    <scope>NUCLEOTIDE SEQUENCE [LARGE SCALE GENOMIC DNA]</scope>
</reference>
<dbReference type="PANTHER" id="PTHR43699">
    <property type="entry name" value="3-DEHYDROQUINATE DEHYDRATASE"/>
    <property type="match status" value="1"/>
</dbReference>
<feature type="binding site" evidence="4">
    <location>
        <position position="73"/>
    </location>
    <ligand>
        <name>3-dehydroquinate</name>
        <dbReference type="ChEBI" id="CHEBI:32364"/>
    </ligand>
</feature>
<accession>A0A2M7E8V4</accession>
<comment type="similarity">
    <text evidence="4">Belongs to the type-I 3-dehydroquinase family.</text>
</comment>
<keyword evidence="4" id="KW-0057">Aromatic amino acid biosynthesis</keyword>
<dbReference type="InterPro" id="IPR013785">
    <property type="entry name" value="Aldolase_TIM"/>
</dbReference>
<comment type="caution">
    <text evidence="5">The sequence shown here is derived from an EMBL/GenBank/DDBJ whole genome shotgun (WGS) entry which is preliminary data.</text>
</comment>
<feature type="active site" description="Proton donor/acceptor" evidence="4">
    <location>
        <position position="130"/>
    </location>
</feature>
<organism evidence="5 6">
    <name type="scientific">bacterium (Candidatus Ratteibacteria) CG01_land_8_20_14_3_00_40_19</name>
    <dbReference type="NCBI Taxonomy" id="2014290"/>
    <lineage>
        <taxon>Bacteria</taxon>
        <taxon>Candidatus Ratteibacteria</taxon>
    </lineage>
</organism>
<feature type="binding site" evidence="4">
    <location>
        <position position="196"/>
    </location>
    <ligand>
        <name>3-dehydroquinate</name>
        <dbReference type="ChEBI" id="CHEBI:32364"/>
    </ligand>
</feature>
<evidence type="ECO:0000256" key="1">
    <source>
        <dbReference type="ARBA" id="ARBA00001864"/>
    </source>
</evidence>